<proteinExistence type="predicted"/>
<keyword evidence="1" id="KW-1133">Transmembrane helix</keyword>
<dbReference type="Proteomes" id="UP000314294">
    <property type="component" value="Unassembled WGS sequence"/>
</dbReference>
<accession>A0A4Z2F1R0</accession>
<keyword evidence="1" id="KW-0472">Membrane</keyword>
<keyword evidence="3" id="KW-1185">Reference proteome</keyword>
<dbReference type="EMBL" id="SRLO01001968">
    <property type="protein sequence ID" value="TNN34412.1"/>
    <property type="molecule type" value="Genomic_DNA"/>
</dbReference>
<organism evidence="2 3">
    <name type="scientific">Liparis tanakae</name>
    <name type="common">Tanaka's snailfish</name>
    <dbReference type="NCBI Taxonomy" id="230148"/>
    <lineage>
        <taxon>Eukaryota</taxon>
        <taxon>Metazoa</taxon>
        <taxon>Chordata</taxon>
        <taxon>Craniata</taxon>
        <taxon>Vertebrata</taxon>
        <taxon>Euteleostomi</taxon>
        <taxon>Actinopterygii</taxon>
        <taxon>Neopterygii</taxon>
        <taxon>Teleostei</taxon>
        <taxon>Neoteleostei</taxon>
        <taxon>Acanthomorphata</taxon>
        <taxon>Eupercaria</taxon>
        <taxon>Perciformes</taxon>
        <taxon>Cottioidei</taxon>
        <taxon>Cottales</taxon>
        <taxon>Liparidae</taxon>
        <taxon>Liparis</taxon>
    </lineage>
</organism>
<evidence type="ECO:0000256" key="1">
    <source>
        <dbReference type="SAM" id="Phobius"/>
    </source>
</evidence>
<dbReference type="AlphaFoldDB" id="A0A4Z2F1R0"/>
<name>A0A4Z2F1R0_9TELE</name>
<keyword evidence="1" id="KW-0812">Transmembrane</keyword>
<gene>
    <name evidence="2" type="ORF">EYF80_055428</name>
</gene>
<sequence>MDITYFLLAASTPKPTVRLSSSTCSDGFFVGNFLDFEKQDSYFTIGFLSSTLLIHTSVTPLCYGR</sequence>
<comment type="caution">
    <text evidence="2">The sequence shown here is derived from an EMBL/GenBank/DDBJ whole genome shotgun (WGS) entry which is preliminary data.</text>
</comment>
<reference evidence="2 3" key="1">
    <citation type="submission" date="2019-03" db="EMBL/GenBank/DDBJ databases">
        <title>First draft genome of Liparis tanakae, snailfish: a comprehensive survey of snailfish specific genes.</title>
        <authorList>
            <person name="Kim W."/>
            <person name="Song I."/>
            <person name="Jeong J.-H."/>
            <person name="Kim D."/>
            <person name="Kim S."/>
            <person name="Ryu S."/>
            <person name="Song J.Y."/>
            <person name="Lee S.K."/>
        </authorList>
    </citation>
    <scope>NUCLEOTIDE SEQUENCE [LARGE SCALE GENOMIC DNA]</scope>
    <source>
        <tissue evidence="2">Muscle</tissue>
    </source>
</reference>
<evidence type="ECO:0000313" key="3">
    <source>
        <dbReference type="Proteomes" id="UP000314294"/>
    </source>
</evidence>
<evidence type="ECO:0000313" key="2">
    <source>
        <dbReference type="EMBL" id="TNN34412.1"/>
    </source>
</evidence>
<protein>
    <submittedName>
        <fullName evidence="2">Uncharacterized protein</fullName>
    </submittedName>
</protein>
<feature type="transmembrane region" description="Helical" evidence="1">
    <location>
        <begin position="42"/>
        <end position="63"/>
    </location>
</feature>